<dbReference type="InterPro" id="IPR050640">
    <property type="entry name" value="Bact_2-comp_sensor_kinase"/>
</dbReference>
<dbReference type="RefSeq" id="WP_066309870.1">
    <property type="nucleotide sequence ID" value="NZ_LQRT01000002.1"/>
</dbReference>
<protein>
    <recommendedName>
        <fullName evidence="2">Signal transduction histidine kinase internal region domain-containing protein</fullName>
    </recommendedName>
</protein>
<evidence type="ECO:0000313" key="3">
    <source>
        <dbReference type="EMBL" id="KZS42331.1"/>
    </source>
</evidence>
<dbReference type="GO" id="GO:0000155">
    <property type="term" value="F:phosphorelay sensor kinase activity"/>
    <property type="evidence" value="ECO:0007669"/>
    <property type="project" value="InterPro"/>
</dbReference>
<dbReference type="STRING" id="1642818.AWE51_02510"/>
<accession>A0A163CEJ4</accession>
<name>A0A163CEJ4_9FLAO</name>
<feature type="transmembrane region" description="Helical" evidence="1">
    <location>
        <begin position="121"/>
        <end position="144"/>
    </location>
</feature>
<dbReference type="Pfam" id="PF06580">
    <property type="entry name" value="His_kinase"/>
    <property type="match status" value="1"/>
</dbReference>
<feature type="transmembrane region" description="Helical" evidence="1">
    <location>
        <begin position="80"/>
        <end position="101"/>
    </location>
</feature>
<comment type="caution">
    <text evidence="3">The sequence shown here is derived from an EMBL/GenBank/DDBJ whole genome shotgun (WGS) entry which is preliminary data.</text>
</comment>
<keyword evidence="4" id="KW-1185">Reference proteome</keyword>
<dbReference type="Proteomes" id="UP000076715">
    <property type="component" value="Unassembled WGS sequence"/>
</dbReference>
<gene>
    <name evidence="3" type="ORF">AWE51_02510</name>
</gene>
<reference evidence="3 4" key="1">
    <citation type="submission" date="2016-01" db="EMBL/GenBank/DDBJ databases">
        <title>The draft genome sequence of Aquimarina sp. RZW4-3-2.</title>
        <authorList>
            <person name="Wang Y."/>
        </authorList>
    </citation>
    <scope>NUCLEOTIDE SEQUENCE [LARGE SCALE GENOMIC DNA]</scope>
    <source>
        <strain evidence="3 4">RZW4-3-2</strain>
    </source>
</reference>
<evidence type="ECO:0000313" key="4">
    <source>
        <dbReference type="Proteomes" id="UP000076715"/>
    </source>
</evidence>
<dbReference type="AlphaFoldDB" id="A0A163CEJ4"/>
<dbReference type="InterPro" id="IPR010559">
    <property type="entry name" value="Sig_transdc_His_kin_internal"/>
</dbReference>
<keyword evidence="1" id="KW-0812">Transmembrane</keyword>
<organism evidence="3 4">
    <name type="scientific">Aquimarina aggregata</name>
    <dbReference type="NCBI Taxonomy" id="1642818"/>
    <lineage>
        <taxon>Bacteria</taxon>
        <taxon>Pseudomonadati</taxon>
        <taxon>Bacteroidota</taxon>
        <taxon>Flavobacteriia</taxon>
        <taxon>Flavobacteriales</taxon>
        <taxon>Flavobacteriaceae</taxon>
        <taxon>Aquimarina</taxon>
    </lineage>
</organism>
<feature type="transmembrane region" description="Helical" evidence="1">
    <location>
        <begin position="46"/>
        <end position="68"/>
    </location>
</feature>
<sequence length="345" mass="39937">MKQKKINTISKKIIVHILVILTIVLMISIIYFLSSLGTEKELSFHIYFLQALTGIILFILPPIYFNIYICIPKLLIKHKYVLYVLALIMVILIWGFIIGYIEPWIDTYWFDQPSEKATLQSGILVMVFIIGISTLLHLSFRWFVQLSKVKQIENDRLTYELSMLKNQIKPHFFFNTLNNLYALALEKAEETPSVILKLSEMLRYTIYDCKAAKVSLAKEVLYIENYIALQTIRHYNRGKIVFNKSISNPSIKIAPMILIVFIENAFKHGYEKMDQNAFLDVTLTTSETEVSLIVKNNYDPAQYQSSDGLGLNNVKRRLSLLYPNQNELSLSNKNNQYTAALKINL</sequence>
<dbReference type="GO" id="GO:0016020">
    <property type="term" value="C:membrane"/>
    <property type="evidence" value="ECO:0007669"/>
    <property type="project" value="InterPro"/>
</dbReference>
<dbReference type="PANTHER" id="PTHR34220">
    <property type="entry name" value="SENSOR HISTIDINE KINASE YPDA"/>
    <property type="match status" value="1"/>
</dbReference>
<dbReference type="InterPro" id="IPR036890">
    <property type="entry name" value="HATPase_C_sf"/>
</dbReference>
<dbReference type="PANTHER" id="PTHR34220:SF7">
    <property type="entry name" value="SENSOR HISTIDINE KINASE YPDA"/>
    <property type="match status" value="1"/>
</dbReference>
<dbReference type="EMBL" id="LQRT01000002">
    <property type="protein sequence ID" value="KZS42331.1"/>
    <property type="molecule type" value="Genomic_DNA"/>
</dbReference>
<keyword evidence="1" id="KW-0472">Membrane</keyword>
<keyword evidence="1" id="KW-1133">Transmembrane helix</keyword>
<feature type="domain" description="Signal transduction histidine kinase internal region" evidence="2">
    <location>
        <begin position="160"/>
        <end position="237"/>
    </location>
</feature>
<feature type="transmembrane region" description="Helical" evidence="1">
    <location>
        <begin position="12"/>
        <end position="34"/>
    </location>
</feature>
<dbReference type="Gene3D" id="3.30.565.10">
    <property type="entry name" value="Histidine kinase-like ATPase, C-terminal domain"/>
    <property type="match status" value="1"/>
</dbReference>
<proteinExistence type="predicted"/>
<evidence type="ECO:0000259" key="2">
    <source>
        <dbReference type="Pfam" id="PF06580"/>
    </source>
</evidence>
<evidence type="ECO:0000256" key="1">
    <source>
        <dbReference type="SAM" id="Phobius"/>
    </source>
</evidence>